<reference evidence="7" key="1">
    <citation type="submission" date="2021-02" db="EMBL/GenBank/DDBJ databases">
        <authorList>
            <person name="Nowell W R."/>
        </authorList>
    </citation>
    <scope>NUCLEOTIDE SEQUENCE</scope>
    <source>
        <strain evidence="7">Ploen Becks lab</strain>
    </source>
</reference>
<dbReference type="PANTHER" id="PTHR22970:SF14">
    <property type="entry name" value="AT-RICH INTERACTIVE DOMAIN-CONTAINING PROTEIN 2"/>
    <property type="match status" value="1"/>
</dbReference>
<dbReference type="Gene3D" id="3.30.160.60">
    <property type="entry name" value="Classic Zinc Finger"/>
    <property type="match status" value="1"/>
</dbReference>
<dbReference type="SUPFAM" id="SSF46774">
    <property type="entry name" value="ARID-like"/>
    <property type="match status" value="1"/>
</dbReference>
<dbReference type="InterPro" id="IPR013087">
    <property type="entry name" value="Znf_C2H2_type"/>
</dbReference>
<dbReference type="PROSITE" id="PS00028">
    <property type="entry name" value="ZINC_FINGER_C2H2_1"/>
    <property type="match status" value="1"/>
</dbReference>
<comment type="caution">
    <text evidence="7">The sequence shown here is derived from an EMBL/GenBank/DDBJ whole genome shotgun (WGS) entry which is preliminary data.</text>
</comment>
<accession>A0A814F094</accession>
<evidence type="ECO:0000259" key="6">
    <source>
        <dbReference type="PROSITE" id="PS51011"/>
    </source>
</evidence>
<keyword evidence="4" id="KW-0175">Coiled coil</keyword>
<proteinExistence type="predicted"/>
<evidence type="ECO:0000256" key="2">
    <source>
        <dbReference type="ARBA" id="ARBA00023163"/>
    </source>
</evidence>
<dbReference type="InterPro" id="IPR052406">
    <property type="entry name" value="Chromatin_Remodeling_Comp"/>
</dbReference>
<dbReference type="SMART" id="SM01014">
    <property type="entry name" value="ARID"/>
    <property type="match status" value="1"/>
</dbReference>
<dbReference type="Proteomes" id="UP000663879">
    <property type="component" value="Unassembled WGS sequence"/>
</dbReference>
<name>A0A814F094_9BILA</name>
<dbReference type="InterPro" id="IPR001606">
    <property type="entry name" value="ARID_dom"/>
</dbReference>
<dbReference type="Gene3D" id="1.10.150.60">
    <property type="entry name" value="ARID DNA-binding domain"/>
    <property type="match status" value="1"/>
</dbReference>
<keyword evidence="2" id="KW-0804">Transcription</keyword>
<dbReference type="PROSITE" id="PS51011">
    <property type="entry name" value="ARID"/>
    <property type="match status" value="1"/>
</dbReference>
<evidence type="ECO:0000313" key="7">
    <source>
        <dbReference type="EMBL" id="CAF0976366.1"/>
    </source>
</evidence>
<feature type="compositionally biased region" description="Basic and acidic residues" evidence="5">
    <location>
        <begin position="955"/>
        <end position="964"/>
    </location>
</feature>
<evidence type="ECO:0000256" key="5">
    <source>
        <dbReference type="SAM" id="MobiDB-lite"/>
    </source>
</evidence>
<evidence type="ECO:0000256" key="1">
    <source>
        <dbReference type="ARBA" id="ARBA00023015"/>
    </source>
</evidence>
<dbReference type="SMART" id="SM00501">
    <property type="entry name" value="BRIGHT"/>
    <property type="match status" value="1"/>
</dbReference>
<dbReference type="SMART" id="SM00355">
    <property type="entry name" value="ZnF_C2H2"/>
    <property type="match status" value="2"/>
</dbReference>
<dbReference type="Pfam" id="PF01388">
    <property type="entry name" value="ARID"/>
    <property type="match status" value="1"/>
</dbReference>
<keyword evidence="3" id="KW-0539">Nucleus</keyword>
<dbReference type="EMBL" id="CAJNOC010003294">
    <property type="protein sequence ID" value="CAF0976366.1"/>
    <property type="molecule type" value="Genomic_DNA"/>
</dbReference>
<dbReference type="PANTHER" id="PTHR22970">
    <property type="entry name" value="AT-RICH INTERACTIVE DOMAIN-CONTAINING PROTEIN 2"/>
    <property type="match status" value="1"/>
</dbReference>
<sequence>MDMQDITNIQANTDLTKSEANQKNELEIKFKKMKEKEDFYQRLIEFHRHKNVNTPIINFPTLNGKLIDLQKLYNIVISLGGWEKVCEKDKWSEVGLNLDAKLFKSCLNGAHAIKTIYIRYLSLYEKFDFQLSYGNSLNQGASLSSLLDPLHNFNNPSLPHSMTVSVINPITNLSNLDRSSLGYHKNSAPNLEDNLDTDINRKKFSYLLDSTPMNYTYSQHILNNTNTSHLNPNPYEKLEISLLCGLPNEVDFVFNTMILLSSEENNTFKIYQSPRLISLMLAHVGFFGDNDKYNLKNLYDKYWFKQVEKEDDKLSKEKLFEKYLEKDDLNLLNEQYEKASQSMCSRNFPKFWTHIVNIPDEDFGQKILLNEIIPNENEKFKTNLEGLNLTEIRSDLNETILPYTIEYKRIEQVLIILNNLSFEDLNADFMANKCQVLFEFLIMCLYSNHPIYDIKKHALDIWANISRKLKLNLLSEKNSKLFLNALYHVLIGQEEIQYLTIEENDANEELVTKMVPVLDRLGLIRGLEILTKLCTQEQLDTLHDDESINNEKIISKFSVDYKNGKTMLLLERVFKRLDEILPVQDVLILLHSLEFMYNITQFNQFICNLIFDSCSSMNETGEQLQCKLIQVLINFLSIDMSHFGVTNNDASNQIKMYKIVPSNGQIVAIAPSTQTPANSVSQSNLNSSAPIAQNAQKNNSLLQQTLNNQHQTTTKPQSVNAQIKIPSSTNNDQHAKNILSNWLITCFQTDSNSELSKTQLYPYYQQISKYNNWPVLTIPTFFEILNSTFPHLRYDEDSNKIHGLKLILNLKQQLELKQKFANISSTPVHIPTQSAPAQQLQFTLKPDENNKSSICPLSPPPSMSINIPISSMNAPLMTPPPPIEMPLRKSENEQQETKNVLINGENKTNFVFSQSKESMNNEGSEMISQNEDSLMSNSSSSTNAVSASNSTTSAKLDEKSNKENDFNLKRKNEIINDNLTEPKQQISKILNESTQESSPVKKKKLKINEMEDFMNKPMAPITIVSNQFSNTIQIQFKTDQIPQPILIANSTTPSIKTQSIQAVVQQLTNQHNIVQQQVQQIPQNVQVVQISQTDNQTFAQQQHHQQIQQQINNGNYLCEWNNCNSFFASAKAVYNHVCKYHLFNTSFSSDSEGQLCLWSGCDQVKRQKWSLVNHIQERHCNENTMKHATMCRQQGIIKSVNNQNLTNSHLNYSKDAAFFAIQRHHRLKKEDFLSPPEGPITKSIRLLSALTLRNMARNSEKAKKIIQNYESQLACIAFDLLESSNAISSCLWHLSH</sequence>
<dbReference type="OrthoDB" id="338531at2759"/>
<keyword evidence="8" id="KW-1185">Reference proteome</keyword>
<evidence type="ECO:0000313" key="8">
    <source>
        <dbReference type="Proteomes" id="UP000663879"/>
    </source>
</evidence>
<evidence type="ECO:0000256" key="4">
    <source>
        <dbReference type="SAM" id="Coils"/>
    </source>
</evidence>
<gene>
    <name evidence="7" type="ORF">OXX778_LOCUS15187</name>
</gene>
<keyword evidence="1" id="KW-0805">Transcription regulation</keyword>
<feature type="domain" description="ARID" evidence="6">
    <location>
        <begin position="33"/>
        <end position="129"/>
    </location>
</feature>
<feature type="region of interest" description="Disordered" evidence="5">
    <location>
        <begin position="916"/>
        <end position="964"/>
    </location>
</feature>
<feature type="compositionally biased region" description="Low complexity" evidence="5">
    <location>
        <begin position="936"/>
        <end position="954"/>
    </location>
</feature>
<feature type="coiled-coil region" evidence="4">
    <location>
        <begin position="16"/>
        <end position="43"/>
    </location>
</feature>
<protein>
    <recommendedName>
        <fullName evidence="6">ARID domain-containing protein</fullName>
    </recommendedName>
</protein>
<organism evidence="7 8">
    <name type="scientific">Brachionus calyciflorus</name>
    <dbReference type="NCBI Taxonomy" id="104777"/>
    <lineage>
        <taxon>Eukaryota</taxon>
        <taxon>Metazoa</taxon>
        <taxon>Spiralia</taxon>
        <taxon>Gnathifera</taxon>
        <taxon>Rotifera</taxon>
        <taxon>Eurotatoria</taxon>
        <taxon>Monogononta</taxon>
        <taxon>Pseudotrocha</taxon>
        <taxon>Ploima</taxon>
        <taxon>Brachionidae</taxon>
        <taxon>Brachionus</taxon>
    </lineage>
</organism>
<dbReference type="GO" id="GO:0003677">
    <property type="term" value="F:DNA binding"/>
    <property type="evidence" value="ECO:0007669"/>
    <property type="project" value="InterPro"/>
</dbReference>
<dbReference type="InterPro" id="IPR036431">
    <property type="entry name" value="ARID_dom_sf"/>
</dbReference>
<feature type="compositionally biased region" description="Polar residues" evidence="5">
    <location>
        <begin position="916"/>
        <end position="935"/>
    </location>
</feature>
<evidence type="ECO:0000256" key="3">
    <source>
        <dbReference type="ARBA" id="ARBA00023242"/>
    </source>
</evidence>